<protein>
    <recommendedName>
        <fullName evidence="15">Microsomal glutathione S-transferase 1</fullName>
        <ecNumber evidence="5">2.5.1.18</ecNumber>
    </recommendedName>
</protein>
<keyword evidence="11" id="KW-0007">Acetylation</keyword>
<comment type="function">
    <text evidence="1">Conjugation of reduced glutathione to a wide number of exogenous and endogenous hydrophobic electrophiles.</text>
</comment>
<evidence type="ECO:0000256" key="11">
    <source>
        <dbReference type="ARBA" id="ARBA00022990"/>
    </source>
</evidence>
<comment type="similarity">
    <text evidence="4">Belongs to the MAPEG family.</text>
</comment>
<dbReference type="PANTHER" id="PTHR10689">
    <property type="entry name" value="MICROSOMAL GLUTATHIONE S-TRANSFERASE 1"/>
    <property type="match status" value="1"/>
</dbReference>
<evidence type="ECO:0000313" key="19">
    <source>
        <dbReference type="Proteomes" id="UP001497497"/>
    </source>
</evidence>
<accession>A0AAV2HTJ6</accession>
<feature type="transmembrane region" description="Helical" evidence="17">
    <location>
        <begin position="104"/>
        <end position="122"/>
    </location>
</feature>
<reference evidence="18 19" key="1">
    <citation type="submission" date="2024-04" db="EMBL/GenBank/DDBJ databases">
        <authorList>
            <consortium name="Genoscope - CEA"/>
            <person name="William W."/>
        </authorList>
    </citation>
    <scope>NUCLEOTIDE SEQUENCE [LARGE SCALE GENOMIC DNA]</scope>
</reference>
<proteinExistence type="inferred from homology"/>
<comment type="subcellular location">
    <subcellularLocation>
        <location evidence="3">Endoplasmic reticulum membrane</location>
        <topology evidence="3">Multi-pass membrane protein</topology>
    </subcellularLocation>
    <subcellularLocation>
        <location evidence="2">Mitochondrion outer membrane</location>
    </subcellularLocation>
</comment>
<keyword evidence="13 17" id="KW-0472">Membrane</keyword>
<evidence type="ECO:0000256" key="10">
    <source>
        <dbReference type="ARBA" id="ARBA00022989"/>
    </source>
</evidence>
<dbReference type="AlphaFoldDB" id="A0AAV2HTJ6"/>
<feature type="transmembrane region" description="Helical" evidence="17">
    <location>
        <begin position="12"/>
        <end position="37"/>
    </location>
</feature>
<sequence length="151" mass="17081">MESMSLDNPVFRVFLGHSVLVLFKTCLMSVITVAVYYGSPGEKTINKDDAGKGVRKNKKSEALANVERVRRCHLNDLENVIPFVILGLLYVATGPDIESATIRFRIFTISRFFHTIFYLFAIPQPTRFLAFLAGFAINISMIYRILIPANF</sequence>
<keyword evidence="9" id="KW-0256">Endoplasmic reticulum</keyword>
<evidence type="ECO:0000256" key="12">
    <source>
        <dbReference type="ARBA" id="ARBA00023128"/>
    </source>
</evidence>
<evidence type="ECO:0000256" key="14">
    <source>
        <dbReference type="ARBA" id="ARBA00038540"/>
    </source>
</evidence>
<feature type="transmembrane region" description="Helical" evidence="17">
    <location>
        <begin position="128"/>
        <end position="147"/>
    </location>
</feature>
<dbReference type="Proteomes" id="UP001497497">
    <property type="component" value="Unassembled WGS sequence"/>
</dbReference>
<organism evidence="18 19">
    <name type="scientific">Lymnaea stagnalis</name>
    <name type="common">Great pond snail</name>
    <name type="synonym">Helix stagnalis</name>
    <dbReference type="NCBI Taxonomy" id="6523"/>
    <lineage>
        <taxon>Eukaryota</taxon>
        <taxon>Metazoa</taxon>
        <taxon>Spiralia</taxon>
        <taxon>Lophotrochozoa</taxon>
        <taxon>Mollusca</taxon>
        <taxon>Gastropoda</taxon>
        <taxon>Heterobranchia</taxon>
        <taxon>Euthyneura</taxon>
        <taxon>Panpulmonata</taxon>
        <taxon>Hygrophila</taxon>
        <taxon>Lymnaeoidea</taxon>
        <taxon>Lymnaeidae</taxon>
        <taxon>Lymnaea</taxon>
    </lineage>
</organism>
<evidence type="ECO:0000256" key="5">
    <source>
        <dbReference type="ARBA" id="ARBA00012452"/>
    </source>
</evidence>
<gene>
    <name evidence="18" type="ORF">GSLYS_00010653001</name>
</gene>
<dbReference type="EC" id="2.5.1.18" evidence="5"/>
<feature type="transmembrane region" description="Helical" evidence="17">
    <location>
        <begin position="80"/>
        <end position="97"/>
    </location>
</feature>
<comment type="caution">
    <text evidence="18">The sequence shown here is derived from an EMBL/GenBank/DDBJ whole genome shotgun (WGS) entry which is preliminary data.</text>
</comment>
<dbReference type="GO" id="GO:0005789">
    <property type="term" value="C:endoplasmic reticulum membrane"/>
    <property type="evidence" value="ECO:0007669"/>
    <property type="project" value="UniProtKB-SubCell"/>
</dbReference>
<dbReference type="InterPro" id="IPR001129">
    <property type="entry name" value="Membr-assoc_MAPEG"/>
</dbReference>
<evidence type="ECO:0000256" key="16">
    <source>
        <dbReference type="ARBA" id="ARBA00049385"/>
    </source>
</evidence>
<evidence type="ECO:0000256" key="6">
    <source>
        <dbReference type="ARBA" id="ARBA00022679"/>
    </source>
</evidence>
<evidence type="ECO:0000256" key="9">
    <source>
        <dbReference type="ARBA" id="ARBA00022824"/>
    </source>
</evidence>
<evidence type="ECO:0000256" key="1">
    <source>
        <dbReference type="ARBA" id="ARBA00003701"/>
    </source>
</evidence>
<dbReference type="InterPro" id="IPR023352">
    <property type="entry name" value="MAPEG-like_dom_sf"/>
</dbReference>
<dbReference type="GO" id="GO:0004364">
    <property type="term" value="F:glutathione transferase activity"/>
    <property type="evidence" value="ECO:0007669"/>
    <property type="project" value="UniProtKB-EC"/>
</dbReference>
<evidence type="ECO:0000256" key="2">
    <source>
        <dbReference type="ARBA" id="ARBA00004294"/>
    </source>
</evidence>
<comment type="subunit">
    <text evidence="14">Homotrimer; The trimer binds only one molecule of glutathione.</text>
</comment>
<keyword evidence="12" id="KW-0496">Mitochondrion</keyword>
<evidence type="ECO:0000256" key="8">
    <source>
        <dbReference type="ARBA" id="ARBA00022787"/>
    </source>
</evidence>
<dbReference type="InterPro" id="IPR040162">
    <property type="entry name" value="MGST1-like"/>
</dbReference>
<keyword evidence="10 17" id="KW-1133">Transmembrane helix</keyword>
<evidence type="ECO:0000256" key="15">
    <source>
        <dbReference type="ARBA" id="ARBA00039397"/>
    </source>
</evidence>
<evidence type="ECO:0000256" key="3">
    <source>
        <dbReference type="ARBA" id="ARBA00004477"/>
    </source>
</evidence>
<keyword evidence="8" id="KW-1000">Mitochondrion outer membrane</keyword>
<evidence type="ECO:0000256" key="4">
    <source>
        <dbReference type="ARBA" id="ARBA00010459"/>
    </source>
</evidence>
<dbReference type="GO" id="GO:0005741">
    <property type="term" value="C:mitochondrial outer membrane"/>
    <property type="evidence" value="ECO:0007669"/>
    <property type="project" value="UniProtKB-SubCell"/>
</dbReference>
<evidence type="ECO:0000256" key="7">
    <source>
        <dbReference type="ARBA" id="ARBA00022692"/>
    </source>
</evidence>
<dbReference type="FunFam" id="1.20.120.550:FF:000002">
    <property type="entry name" value="Microsomal glutathione S-transferase 1"/>
    <property type="match status" value="1"/>
</dbReference>
<dbReference type="Gene3D" id="1.20.120.550">
    <property type="entry name" value="Membrane associated eicosanoid/glutathione metabolism-like domain"/>
    <property type="match status" value="1"/>
</dbReference>
<evidence type="ECO:0000313" key="18">
    <source>
        <dbReference type="EMBL" id="CAL1536740.1"/>
    </source>
</evidence>
<dbReference type="EMBL" id="CAXITT010000237">
    <property type="protein sequence ID" value="CAL1536740.1"/>
    <property type="molecule type" value="Genomic_DNA"/>
</dbReference>
<keyword evidence="6" id="KW-0808">Transferase</keyword>
<keyword evidence="7 17" id="KW-0812">Transmembrane</keyword>
<evidence type="ECO:0000256" key="17">
    <source>
        <dbReference type="SAM" id="Phobius"/>
    </source>
</evidence>
<keyword evidence="19" id="KW-1185">Reference proteome</keyword>
<dbReference type="Pfam" id="PF01124">
    <property type="entry name" value="MAPEG"/>
    <property type="match status" value="1"/>
</dbReference>
<dbReference type="PANTHER" id="PTHR10689:SF6">
    <property type="entry name" value="MICROSOMAL GLUTATHIONE S-TRANSFERASE 1"/>
    <property type="match status" value="1"/>
</dbReference>
<comment type="catalytic activity">
    <reaction evidence="16">
        <text>RX + glutathione = an S-substituted glutathione + a halide anion + H(+)</text>
        <dbReference type="Rhea" id="RHEA:16437"/>
        <dbReference type="ChEBI" id="CHEBI:15378"/>
        <dbReference type="ChEBI" id="CHEBI:16042"/>
        <dbReference type="ChEBI" id="CHEBI:17792"/>
        <dbReference type="ChEBI" id="CHEBI:57925"/>
        <dbReference type="ChEBI" id="CHEBI:90779"/>
        <dbReference type="EC" id="2.5.1.18"/>
    </reaction>
    <physiologicalReaction direction="left-to-right" evidence="16">
        <dbReference type="Rhea" id="RHEA:16438"/>
    </physiologicalReaction>
</comment>
<evidence type="ECO:0000256" key="13">
    <source>
        <dbReference type="ARBA" id="ARBA00023136"/>
    </source>
</evidence>
<dbReference type="SUPFAM" id="SSF161084">
    <property type="entry name" value="MAPEG domain-like"/>
    <property type="match status" value="1"/>
</dbReference>
<name>A0AAV2HTJ6_LYMST</name>